<dbReference type="eggNOG" id="KOG0185">
    <property type="taxonomic scope" value="Eukaryota"/>
</dbReference>
<evidence type="ECO:0000256" key="4">
    <source>
        <dbReference type="ARBA" id="ARBA00023242"/>
    </source>
</evidence>
<keyword evidence="3" id="KW-0647">Proteasome</keyword>
<dbReference type="GeneID" id="25917613"/>
<dbReference type="PANTHER" id="PTHR32194">
    <property type="entry name" value="METALLOPROTEASE TLDD"/>
    <property type="match status" value="1"/>
</dbReference>
<dbReference type="Pfam" id="PF00227">
    <property type="entry name" value="Proteasome"/>
    <property type="match status" value="1"/>
</dbReference>
<evidence type="ECO:0000256" key="3">
    <source>
        <dbReference type="ARBA" id="ARBA00022942"/>
    </source>
</evidence>
<keyword evidence="4" id="KW-0539">Nucleus</keyword>
<proteinExistence type="predicted"/>
<dbReference type="OrthoDB" id="7854943at2759"/>
<accession>A0A0L0F0Y2</accession>
<dbReference type="GO" id="GO:0005839">
    <property type="term" value="C:proteasome core complex"/>
    <property type="evidence" value="ECO:0007669"/>
    <property type="project" value="InterPro"/>
</dbReference>
<dbReference type="InterPro" id="IPR016050">
    <property type="entry name" value="Proteasome_bsu_CS"/>
</dbReference>
<dbReference type="Gene3D" id="3.60.20.10">
    <property type="entry name" value="Glutamine Phosphoribosylpyrophosphate, subunit 1, domain 1"/>
    <property type="match status" value="1"/>
</dbReference>
<feature type="non-terminal residue" evidence="5">
    <location>
        <position position="1"/>
    </location>
</feature>
<gene>
    <name evidence="5" type="ORF">SARC_17109</name>
</gene>
<dbReference type="GO" id="GO:0051603">
    <property type="term" value="P:proteolysis involved in protein catabolic process"/>
    <property type="evidence" value="ECO:0007669"/>
    <property type="project" value="InterPro"/>
</dbReference>
<dbReference type="SUPFAM" id="SSF56235">
    <property type="entry name" value="N-terminal nucleophile aminohydrolases (Ntn hydrolases)"/>
    <property type="match status" value="1"/>
</dbReference>
<keyword evidence="6" id="KW-1185">Reference proteome</keyword>
<dbReference type="AlphaFoldDB" id="A0A0L0F0Y2"/>
<evidence type="ECO:0000313" key="6">
    <source>
        <dbReference type="Proteomes" id="UP000054560"/>
    </source>
</evidence>
<evidence type="ECO:0000313" key="5">
    <source>
        <dbReference type="EMBL" id="KNC70367.1"/>
    </source>
</evidence>
<evidence type="ECO:0000256" key="1">
    <source>
        <dbReference type="ARBA" id="ARBA00004123"/>
    </source>
</evidence>
<dbReference type="STRING" id="667725.A0A0L0F0Y2"/>
<dbReference type="Proteomes" id="UP000054560">
    <property type="component" value="Unassembled WGS sequence"/>
</dbReference>
<organism evidence="5 6">
    <name type="scientific">Sphaeroforma arctica JP610</name>
    <dbReference type="NCBI Taxonomy" id="667725"/>
    <lineage>
        <taxon>Eukaryota</taxon>
        <taxon>Ichthyosporea</taxon>
        <taxon>Ichthyophonida</taxon>
        <taxon>Sphaeroforma</taxon>
    </lineage>
</organism>
<dbReference type="InterPro" id="IPR023333">
    <property type="entry name" value="Proteasome_suB-type"/>
</dbReference>
<keyword evidence="2" id="KW-0963">Cytoplasm</keyword>
<evidence type="ECO:0000256" key="2">
    <source>
        <dbReference type="ARBA" id="ARBA00022490"/>
    </source>
</evidence>
<name>A0A0L0F0Y2_9EUKA</name>
<reference evidence="5 6" key="1">
    <citation type="submission" date="2011-02" db="EMBL/GenBank/DDBJ databases">
        <title>The Genome Sequence of Sphaeroforma arctica JP610.</title>
        <authorList>
            <consortium name="The Broad Institute Genome Sequencing Platform"/>
            <person name="Russ C."/>
            <person name="Cuomo C."/>
            <person name="Young S.K."/>
            <person name="Zeng Q."/>
            <person name="Gargeya S."/>
            <person name="Alvarado L."/>
            <person name="Berlin A."/>
            <person name="Chapman S.B."/>
            <person name="Chen Z."/>
            <person name="Freedman E."/>
            <person name="Gellesch M."/>
            <person name="Goldberg J."/>
            <person name="Griggs A."/>
            <person name="Gujja S."/>
            <person name="Heilman E."/>
            <person name="Heiman D."/>
            <person name="Howarth C."/>
            <person name="Mehta T."/>
            <person name="Neiman D."/>
            <person name="Pearson M."/>
            <person name="Roberts A."/>
            <person name="Saif S."/>
            <person name="Shea T."/>
            <person name="Shenoy N."/>
            <person name="Sisk P."/>
            <person name="Stolte C."/>
            <person name="Sykes S."/>
            <person name="White J."/>
            <person name="Yandava C."/>
            <person name="Burger G."/>
            <person name="Gray M.W."/>
            <person name="Holland P.W.H."/>
            <person name="King N."/>
            <person name="Lang F.B.F."/>
            <person name="Roger A.J."/>
            <person name="Ruiz-Trillo I."/>
            <person name="Haas B."/>
            <person name="Nusbaum C."/>
            <person name="Birren B."/>
        </authorList>
    </citation>
    <scope>NUCLEOTIDE SEQUENCE [LARGE SCALE GENOMIC DNA]</scope>
    <source>
        <strain evidence="5 6">JP610</strain>
    </source>
</reference>
<protein>
    <recommendedName>
        <fullName evidence="7">Proteasome subunit beta type-4</fullName>
    </recommendedName>
</protein>
<dbReference type="InterPro" id="IPR029055">
    <property type="entry name" value="Ntn_hydrolases_N"/>
</dbReference>
<dbReference type="EMBL" id="KQ251370">
    <property type="protein sequence ID" value="KNC70367.1"/>
    <property type="molecule type" value="Genomic_DNA"/>
</dbReference>
<dbReference type="PANTHER" id="PTHR32194:SF6">
    <property type="entry name" value="PROTEASOME SUBUNIT BETA"/>
    <property type="match status" value="1"/>
</dbReference>
<dbReference type="RefSeq" id="XP_014144269.1">
    <property type="nucleotide sequence ID" value="XM_014288794.1"/>
</dbReference>
<evidence type="ECO:0008006" key="7">
    <source>
        <dbReference type="Google" id="ProtNLM"/>
    </source>
</evidence>
<dbReference type="GO" id="GO:0005634">
    <property type="term" value="C:nucleus"/>
    <property type="evidence" value="ECO:0007669"/>
    <property type="project" value="UniProtKB-SubCell"/>
</dbReference>
<sequence length="119" mass="12879">SPIVTGTSVCGIKYNGGVIIAADTLGSYGSLARFRSVSRIIRVNDRTIVGGSGDYADFQFIKEDLEELQLENDEVADGHSLSPKAIHSYIGRVMYGRRSKMNPLWNSLVVAGVDKDGDV</sequence>
<comment type="subcellular location">
    <subcellularLocation>
        <location evidence="1">Nucleus</location>
    </subcellularLocation>
</comment>
<dbReference type="GO" id="GO:0005737">
    <property type="term" value="C:cytoplasm"/>
    <property type="evidence" value="ECO:0007669"/>
    <property type="project" value="TreeGrafter"/>
</dbReference>
<dbReference type="InterPro" id="IPR001353">
    <property type="entry name" value="Proteasome_sua/b"/>
</dbReference>
<dbReference type="PROSITE" id="PS00854">
    <property type="entry name" value="PROTEASOME_BETA_1"/>
    <property type="match status" value="1"/>
</dbReference>